<accession>A0A378Y7V5</accession>
<sequence length="69" mass="7401">MTARDGGHLSYLHRDDGIWPVGEDGWPITAEQLAEPDLDIGGVLSPLGHNGEIIDVEPESVEDVEPDAP</sequence>
<dbReference type="RefSeq" id="WP_039817077.1">
    <property type="nucleotide sequence ID" value="NZ_UGRY01000002.1"/>
</dbReference>
<organism evidence="1 2">
    <name type="scientific">Nocardia otitidiscaviarum</name>
    <dbReference type="NCBI Taxonomy" id="1823"/>
    <lineage>
        <taxon>Bacteria</taxon>
        <taxon>Bacillati</taxon>
        <taxon>Actinomycetota</taxon>
        <taxon>Actinomycetes</taxon>
        <taxon>Mycobacteriales</taxon>
        <taxon>Nocardiaceae</taxon>
        <taxon>Nocardia</taxon>
    </lineage>
</organism>
<evidence type="ECO:0000313" key="1">
    <source>
        <dbReference type="EMBL" id="SUA73296.1"/>
    </source>
</evidence>
<dbReference type="EMBL" id="UGRY01000002">
    <property type="protein sequence ID" value="SUA73296.1"/>
    <property type="molecule type" value="Genomic_DNA"/>
</dbReference>
<dbReference type="AlphaFoldDB" id="A0A378Y7V5"/>
<gene>
    <name evidence="1" type="ORF">NCTC1934_00733</name>
</gene>
<proteinExistence type="predicted"/>
<dbReference type="OrthoDB" id="4570977at2"/>
<dbReference type="Proteomes" id="UP000255467">
    <property type="component" value="Unassembled WGS sequence"/>
</dbReference>
<protein>
    <submittedName>
        <fullName evidence="1">Uncharacterized protein</fullName>
    </submittedName>
</protein>
<reference evidence="1 2" key="1">
    <citation type="submission" date="2018-06" db="EMBL/GenBank/DDBJ databases">
        <authorList>
            <consortium name="Pathogen Informatics"/>
            <person name="Doyle S."/>
        </authorList>
    </citation>
    <scope>NUCLEOTIDE SEQUENCE [LARGE SCALE GENOMIC DNA]</scope>
    <source>
        <strain evidence="1 2">NCTC1934</strain>
    </source>
</reference>
<dbReference type="STRING" id="1406858.GCA_000710895_01248"/>
<name>A0A378Y7V5_9NOCA</name>
<keyword evidence="2" id="KW-1185">Reference proteome</keyword>
<evidence type="ECO:0000313" key="2">
    <source>
        <dbReference type="Proteomes" id="UP000255467"/>
    </source>
</evidence>